<dbReference type="InterPro" id="IPR000653">
    <property type="entry name" value="DegT/StrS_aminotransferase"/>
</dbReference>
<evidence type="ECO:0000256" key="11">
    <source>
        <dbReference type="PIRSR" id="PIRSR000390-2"/>
    </source>
</evidence>
<comment type="pathway">
    <text evidence="2">Bacterial outer membrane biogenesis; LPS O-antigen biosynthesis.</text>
</comment>
<evidence type="ECO:0000313" key="13">
    <source>
        <dbReference type="EMBL" id="CCO23231.1"/>
    </source>
</evidence>
<dbReference type="HOGENOM" id="CLU_033332_2_1_7"/>
<dbReference type="GO" id="GO:0030170">
    <property type="term" value="F:pyridoxal phosphate binding"/>
    <property type="evidence" value="ECO:0007669"/>
    <property type="project" value="TreeGrafter"/>
</dbReference>
<organism evidence="13 14">
    <name type="scientific">Maridesulfovibrio hydrothermalis AM13 = DSM 14728</name>
    <dbReference type="NCBI Taxonomy" id="1121451"/>
    <lineage>
        <taxon>Bacteria</taxon>
        <taxon>Pseudomonadati</taxon>
        <taxon>Thermodesulfobacteriota</taxon>
        <taxon>Desulfovibrionia</taxon>
        <taxon>Desulfovibrionales</taxon>
        <taxon>Desulfovibrionaceae</taxon>
        <taxon>Maridesulfovibrio</taxon>
    </lineage>
</organism>
<dbReference type="PANTHER" id="PTHR30244">
    <property type="entry name" value="TRANSAMINASE"/>
    <property type="match status" value="1"/>
</dbReference>
<keyword evidence="14" id="KW-1185">Reference proteome</keyword>
<keyword evidence="4 13" id="KW-0808">Transferase</keyword>
<feature type="modified residue" description="N6-(pyridoxal phosphate)lysine" evidence="11">
    <location>
        <position position="216"/>
    </location>
</feature>
<evidence type="ECO:0000313" key="14">
    <source>
        <dbReference type="Proteomes" id="UP000010808"/>
    </source>
</evidence>
<sequence length="387" mass="42094">MDTSAQVVKALSQVIFSKRYTPLHEPVFPGNELAYTKECIDTTFVSSVGKFVDQFENMLADYTGAKRAIAVTNGTAALHMALILAGVKSGDEVIIPGLTFVATANAVAYAGAIPHIADSEETTLGLDAVKLDMHLSKITELRNGECFNKDTGRRIAALVPMHVFGIPLDVDALLAVCEKFSIPMVEDAAEAIGSFYKGKHCGRFGKVASLSFNGNKTITTGGGGAILTDDDDLADLCKHITTTAKTPHKWEYFHDMVGYNYRMPNINAALGCAQMEKLDAILASKRTLAEKYTAAFKRIEGIRFLTEPDGCKSNYWFCTIILKKGMEAERDSILEATNGAAYMTRPLWTAMHRLPMFENCPRTDMSVAESLEKRVINIPSGAGIIGV</sequence>
<dbReference type="OrthoDB" id="9766188at2"/>
<dbReference type="AlphaFoldDB" id="L0RCD0"/>
<evidence type="ECO:0000256" key="6">
    <source>
        <dbReference type="ARBA" id="ARBA00037999"/>
    </source>
</evidence>
<dbReference type="InterPro" id="IPR026385">
    <property type="entry name" value="LegC-like"/>
</dbReference>
<dbReference type="STRING" id="1121451.DESAM_20944"/>
<dbReference type="InterPro" id="IPR015422">
    <property type="entry name" value="PyrdxlP-dep_Trfase_small"/>
</dbReference>
<dbReference type="PIRSF" id="PIRSF000390">
    <property type="entry name" value="PLP_StrS"/>
    <property type="match status" value="1"/>
</dbReference>
<dbReference type="CDD" id="cd00616">
    <property type="entry name" value="AHBA_syn"/>
    <property type="match status" value="1"/>
</dbReference>
<evidence type="ECO:0000256" key="4">
    <source>
        <dbReference type="ARBA" id="ARBA00022679"/>
    </source>
</evidence>
<dbReference type="EC" id="2.6.1.102" evidence="8"/>
<keyword evidence="3 13" id="KW-0032">Aminotransferase</keyword>
<dbReference type="GO" id="GO:0102933">
    <property type="term" value="F:GDP-4-dehydro-6-deoxy-D-mannose-4-aminotransferase activity"/>
    <property type="evidence" value="ECO:0007669"/>
    <property type="project" value="UniProtKB-EC"/>
</dbReference>
<dbReference type="Proteomes" id="UP000010808">
    <property type="component" value="Chromosome"/>
</dbReference>
<dbReference type="InterPro" id="IPR015421">
    <property type="entry name" value="PyrdxlP-dep_Trfase_major"/>
</dbReference>
<dbReference type="GO" id="GO:0000271">
    <property type="term" value="P:polysaccharide biosynthetic process"/>
    <property type="evidence" value="ECO:0007669"/>
    <property type="project" value="TreeGrafter"/>
</dbReference>
<dbReference type="Gene3D" id="3.90.1150.10">
    <property type="entry name" value="Aspartate Aminotransferase, domain 1"/>
    <property type="match status" value="1"/>
</dbReference>
<dbReference type="NCBIfam" id="TIGR04181">
    <property type="entry name" value="NHT_00031"/>
    <property type="match status" value="1"/>
</dbReference>
<dbReference type="PATRIC" id="fig|1121451.3.peg.1214"/>
<comment type="similarity">
    <text evidence="6 12">Belongs to the DegT/DnrJ/EryC1 family.</text>
</comment>
<evidence type="ECO:0000256" key="5">
    <source>
        <dbReference type="ARBA" id="ARBA00022898"/>
    </source>
</evidence>
<evidence type="ECO:0000256" key="3">
    <source>
        <dbReference type="ARBA" id="ARBA00022576"/>
    </source>
</evidence>
<feature type="active site" description="Proton acceptor" evidence="10">
    <location>
        <position position="216"/>
    </location>
</feature>
<evidence type="ECO:0000256" key="7">
    <source>
        <dbReference type="ARBA" id="ARBA00051587"/>
    </source>
</evidence>
<accession>L0RCD0</accession>
<dbReference type="Pfam" id="PF01041">
    <property type="entry name" value="DegT_DnrJ_EryC1"/>
    <property type="match status" value="1"/>
</dbReference>
<dbReference type="KEGG" id="dhy:DESAM_20944"/>
<evidence type="ECO:0000256" key="2">
    <source>
        <dbReference type="ARBA" id="ARBA00005125"/>
    </source>
</evidence>
<dbReference type="EMBL" id="FO203522">
    <property type="protein sequence ID" value="CCO23231.1"/>
    <property type="molecule type" value="Genomic_DNA"/>
</dbReference>
<evidence type="ECO:0000256" key="8">
    <source>
        <dbReference type="ARBA" id="ARBA00066317"/>
    </source>
</evidence>
<gene>
    <name evidence="13" type="ORF">DESAM_20944</name>
</gene>
<evidence type="ECO:0000256" key="1">
    <source>
        <dbReference type="ARBA" id="ARBA00001933"/>
    </source>
</evidence>
<evidence type="ECO:0000256" key="9">
    <source>
        <dbReference type="ARBA" id="ARBA00074221"/>
    </source>
</evidence>
<reference evidence="13 14" key="1">
    <citation type="submission" date="2012-10" db="EMBL/GenBank/DDBJ databases">
        <authorList>
            <person name="Genoscope - CEA"/>
        </authorList>
    </citation>
    <scope>NUCLEOTIDE SEQUENCE [LARGE SCALE GENOMIC DNA]</scope>
    <source>
        <strain evidence="14">AM13 / DSM 14728</strain>
    </source>
</reference>
<proteinExistence type="inferred from homology"/>
<evidence type="ECO:0000256" key="10">
    <source>
        <dbReference type="PIRSR" id="PIRSR000390-1"/>
    </source>
</evidence>
<dbReference type="InterPro" id="IPR015424">
    <property type="entry name" value="PyrdxlP-dep_Trfase"/>
</dbReference>
<comment type="cofactor">
    <cofactor evidence="1">
        <name>pyridoxal 5'-phosphate</name>
        <dbReference type="ChEBI" id="CHEBI:597326"/>
    </cofactor>
</comment>
<comment type="catalytic activity">
    <reaction evidence="7">
        <text>GDP-alpha-D-perosamine + 2-oxoglutarate = GDP-4-dehydro-alpha-D-rhamnose + L-glutamate</text>
        <dbReference type="Rhea" id="RHEA:36779"/>
        <dbReference type="ChEBI" id="CHEBI:16810"/>
        <dbReference type="ChEBI" id="CHEBI:29985"/>
        <dbReference type="ChEBI" id="CHEBI:57964"/>
        <dbReference type="ChEBI" id="CHEBI:73996"/>
        <dbReference type="EC" id="2.6.1.102"/>
    </reaction>
</comment>
<dbReference type="RefSeq" id="WP_015335836.1">
    <property type="nucleotide sequence ID" value="NC_020055.1"/>
</dbReference>
<dbReference type="FunFam" id="3.40.640.10:FF:000090">
    <property type="entry name" value="Pyridoxal phosphate-dependent aminotransferase"/>
    <property type="match status" value="1"/>
</dbReference>
<evidence type="ECO:0000256" key="12">
    <source>
        <dbReference type="RuleBase" id="RU004508"/>
    </source>
</evidence>
<dbReference type="Gene3D" id="3.40.640.10">
    <property type="entry name" value="Type I PLP-dependent aspartate aminotransferase-like (Major domain)"/>
    <property type="match status" value="1"/>
</dbReference>
<dbReference type="SUPFAM" id="SSF53383">
    <property type="entry name" value="PLP-dependent transferases"/>
    <property type="match status" value="1"/>
</dbReference>
<protein>
    <recommendedName>
        <fullName evidence="9">GDP-perosamine synthase</fullName>
        <ecNumber evidence="8">2.6.1.102</ecNumber>
    </recommendedName>
</protein>
<dbReference type="eggNOG" id="COG0399">
    <property type="taxonomic scope" value="Bacteria"/>
</dbReference>
<name>L0RCD0_9BACT</name>
<keyword evidence="5 11" id="KW-0663">Pyridoxal phosphate</keyword>
<dbReference type="PANTHER" id="PTHR30244:SF30">
    <property type="entry name" value="BLR5990 PROTEIN"/>
    <property type="match status" value="1"/>
</dbReference>